<reference evidence="1 2" key="1">
    <citation type="submission" date="2016-10" db="EMBL/GenBank/DDBJ databases">
        <title>Rodentibacter gen. nov. and new species.</title>
        <authorList>
            <person name="Christensen H."/>
        </authorList>
    </citation>
    <scope>NUCLEOTIDE SEQUENCE [LARGE SCALE GENOMIC DNA]</scope>
    <source>
        <strain evidence="1 2">1998236014</strain>
    </source>
</reference>
<dbReference type="Proteomes" id="UP000188820">
    <property type="component" value="Unassembled WGS sequence"/>
</dbReference>
<dbReference type="SUPFAM" id="SSF53187">
    <property type="entry name" value="Zn-dependent exopeptidases"/>
    <property type="match status" value="1"/>
</dbReference>
<sequence length="120" mass="13602">MIPVGIDCETVIVQMRAIISRYPQAELIIYGYDKGEQSDPEHPIVGILQEVVTNLGKLRPEPTPDIALSDCRYWRYQGTPAFWYGTDGSLCSKANEYIKIDELLHIAKTYVLTGLRYLHG</sequence>
<gene>
    <name evidence="1" type="ORF">BKG89_04655</name>
</gene>
<comment type="caution">
    <text evidence="1">The sequence shown here is derived from an EMBL/GenBank/DDBJ whole genome shotgun (WGS) entry which is preliminary data.</text>
</comment>
<name>A0ABX3KXJ3_9PAST</name>
<evidence type="ECO:0000313" key="1">
    <source>
        <dbReference type="EMBL" id="OOF70002.1"/>
    </source>
</evidence>
<protein>
    <submittedName>
        <fullName evidence="1">Uncharacterized protein</fullName>
    </submittedName>
</protein>
<accession>A0ABX3KXJ3</accession>
<dbReference type="RefSeq" id="WP_077463025.1">
    <property type="nucleotide sequence ID" value="NZ_MLAA01000018.1"/>
</dbReference>
<dbReference type="EMBL" id="MLAA01000018">
    <property type="protein sequence ID" value="OOF70002.1"/>
    <property type="molecule type" value="Genomic_DNA"/>
</dbReference>
<dbReference type="Gene3D" id="3.40.630.10">
    <property type="entry name" value="Zn peptidases"/>
    <property type="match status" value="1"/>
</dbReference>
<evidence type="ECO:0000313" key="2">
    <source>
        <dbReference type="Proteomes" id="UP000188820"/>
    </source>
</evidence>
<keyword evidence="2" id="KW-1185">Reference proteome</keyword>
<proteinExistence type="predicted"/>
<organism evidence="1 2">
    <name type="scientific">Rodentibacter caecimuris</name>
    <dbReference type="NCBI Taxonomy" id="1796644"/>
    <lineage>
        <taxon>Bacteria</taxon>
        <taxon>Pseudomonadati</taxon>
        <taxon>Pseudomonadota</taxon>
        <taxon>Gammaproteobacteria</taxon>
        <taxon>Pasteurellales</taxon>
        <taxon>Pasteurellaceae</taxon>
        <taxon>Rodentibacter</taxon>
    </lineage>
</organism>